<dbReference type="Pfam" id="PF22780">
    <property type="entry name" value="HI0933_like_1st"/>
    <property type="match status" value="1"/>
</dbReference>
<comment type="cofactor">
    <cofactor evidence="1">
        <name>FAD</name>
        <dbReference type="ChEBI" id="CHEBI:57692"/>
    </cofactor>
</comment>
<evidence type="ECO:0000256" key="3">
    <source>
        <dbReference type="ARBA" id="ARBA00022827"/>
    </source>
</evidence>
<dbReference type="PANTHER" id="PTHR42887:SF2">
    <property type="entry name" value="OS12G0638800 PROTEIN"/>
    <property type="match status" value="1"/>
</dbReference>
<sequence>MEYDVIVVGAGPAGMLAAATAAQYGRQVLLLEHKERPGRKLGITGKGRCNLTNHAGMEQIIAAFPRGGRFLYSAVSRFTPEDVMNLFERLGVPLKTERGNRVFPQSDKARDVVDALVNYVKDSGVTLLCGAHVHRLLLKEGAVEGVECRTSQGEETFLAPNVLLAGGGISYPGTGSDGSCYILAKQAGHTLVPPVASLVPIVTVEDWPKQAQGLSLKNVALTVTDQTTGKKVFEKQGEMLFTHFGVSGPLVLSASVWMRPMEPERYALAIDLKPALTAEQLDARLVRDFSVQQNRDFCNSLEGLLPKKLIDPVVVLSGIPAHQKVNAITKSQRQELVQLLKHLSLTAKEFRPIAEAIVTGGGVSLKEVSPKTMESKIVRGLYFAGELLDVDGYTGGFHLQMVFSTGYAAGEAMGSWD</sequence>
<dbReference type="NCBIfam" id="TIGR00275">
    <property type="entry name" value="aminoacetone oxidase family FAD-binding enzyme"/>
    <property type="match status" value="1"/>
</dbReference>
<feature type="domain" description="RsdA/BaiN/AoA(So)-like Rossmann fold-like" evidence="4">
    <location>
        <begin position="4"/>
        <end position="411"/>
    </location>
</feature>
<evidence type="ECO:0000259" key="4">
    <source>
        <dbReference type="Pfam" id="PF03486"/>
    </source>
</evidence>
<dbReference type="InterPro" id="IPR004792">
    <property type="entry name" value="BaiN-like"/>
</dbReference>
<dbReference type="Gene3D" id="2.40.30.10">
    <property type="entry name" value="Translation factors"/>
    <property type="match status" value="1"/>
</dbReference>
<proteinExistence type="predicted"/>
<keyword evidence="2" id="KW-0285">Flavoprotein</keyword>
<dbReference type="InterPro" id="IPR055178">
    <property type="entry name" value="RsdA/BaiN/AoA(So)-like_dom"/>
</dbReference>
<dbReference type="Proteomes" id="UP000886749">
    <property type="component" value="Unassembled WGS sequence"/>
</dbReference>
<feature type="domain" description="RsdA/BaiN/AoA(So)-like insert" evidence="5">
    <location>
        <begin position="196"/>
        <end position="358"/>
    </location>
</feature>
<dbReference type="Gene3D" id="3.50.50.60">
    <property type="entry name" value="FAD/NAD(P)-binding domain"/>
    <property type="match status" value="1"/>
</dbReference>
<gene>
    <name evidence="6" type="ORF">IAB36_01305</name>
</gene>
<name>A0A9D1AH94_9FIRM</name>
<keyword evidence="3" id="KW-0274">FAD</keyword>
<dbReference type="PANTHER" id="PTHR42887">
    <property type="entry name" value="OS12G0638800 PROTEIN"/>
    <property type="match status" value="1"/>
</dbReference>
<dbReference type="InterPro" id="IPR057661">
    <property type="entry name" value="RsdA/BaiN/AoA(So)_Rossmann"/>
</dbReference>
<comment type="caution">
    <text evidence="6">The sequence shown here is derived from an EMBL/GenBank/DDBJ whole genome shotgun (WGS) entry which is preliminary data.</text>
</comment>
<protein>
    <submittedName>
        <fullName evidence="6">NAD(P)/FAD-dependent oxidoreductase</fullName>
    </submittedName>
</protein>
<evidence type="ECO:0000313" key="6">
    <source>
        <dbReference type="EMBL" id="HIR40447.1"/>
    </source>
</evidence>
<dbReference type="EMBL" id="DVGY01000032">
    <property type="protein sequence ID" value="HIR40447.1"/>
    <property type="molecule type" value="Genomic_DNA"/>
</dbReference>
<evidence type="ECO:0000313" key="7">
    <source>
        <dbReference type="Proteomes" id="UP000886749"/>
    </source>
</evidence>
<dbReference type="InterPro" id="IPR023166">
    <property type="entry name" value="BaiN-like_dom_sf"/>
</dbReference>
<dbReference type="AlphaFoldDB" id="A0A9D1AH94"/>
<evidence type="ECO:0000259" key="5">
    <source>
        <dbReference type="Pfam" id="PF22780"/>
    </source>
</evidence>
<dbReference type="SUPFAM" id="SSF51905">
    <property type="entry name" value="FAD/NAD(P)-binding domain"/>
    <property type="match status" value="1"/>
</dbReference>
<dbReference type="Pfam" id="PF03486">
    <property type="entry name" value="HI0933_like"/>
    <property type="match status" value="1"/>
</dbReference>
<dbReference type="InterPro" id="IPR036188">
    <property type="entry name" value="FAD/NAD-bd_sf"/>
</dbReference>
<dbReference type="Gene3D" id="1.10.8.260">
    <property type="entry name" value="HI0933 insert domain-like"/>
    <property type="match status" value="1"/>
</dbReference>
<evidence type="ECO:0000256" key="2">
    <source>
        <dbReference type="ARBA" id="ARBA00022630"/>
    </source>
</evidence>
<organism evidence="6 7">
    <name type="scientific">Candidatus Egerieicola pullicola</name>
    <dbReference type="NCBI Taxonomy" id="2840775"/>
    <lineage>
        <taxon>Bacteria</taxon>
        <taxon>Bacillati</taxon>
        <taxon>Bacillota</taxon>
        <taxon>Clostridia</taxon>
        <taxon>Eubacteriales</taxon>
        <taxon>Oscillospiraceae</taxon>
        <taxon>Oscillospiraceae incertae sedis</taxon>
        <taxon>Candidatus Egerieicola</taxon>
    </lineage>
</organism>
<accession>A0A9D1AH94</accession>
<dbReference type="SUPFAM" id="SSF160996">
    <property type="entry name" value="HI0933 insert domain-like"/>
    <property type="match status" value="1"/>
</dbReference>
<evidence type="ECO:0000256" key="1">
    <source>
        <dbReference type="ARBA" id="ARBA00001974"/>
    </source>
</evidence>
<reference evidence="6" key="1">
    <citation type="submission" date="2020-10" db="EMBL/GenBank/DDBJ databases">
        <authorList>
            <person name="Gilroy R."/>
        </authorList>
    </citation>
    <scope>NUCLEOTIDE SEQUENCE</scope>
    <source>
        <strain evidence="6">CHK184-25365</strain>
    </source>
</reference>
<reference evidence="6" key="2">
    <citation type="journal article" date="2021" name="PeerJ">
        <title>Extensive microbial diversity within the chicken gut microbiome revealed by metagenomics and culture.</title>
        <authorList>
            <person name="Gilroy R."/>
            <person name="Ravi A."/>
            <person name="Getino M."/>
            <person name="Pursley I."/>
            <person name="Horton D.L."/>
            <person name="Alikhan N.F."/>
            <person name="Baker D."/>
            <person name="Gharbi K."/>
            <person name="Hall N."/>
            <person name="Watson M."/>
            <person name="Adriaenssens E.M."/>
            <person name="Foster-Nyarko E."/>
            <person name="Jarju S."/>
            <person name="Secka A."/>
            <person name="Antonio M."/>
            <person name="Oren A."/>
            <person name="Chaudhuri R.R."/>
            <person name="La Ragione R."/>
            <person name="Hildebrand F."/>
            <person name="Pallen M.J."/>
        </authorList>
    </citation>
    <scope>NUCLEOTIDE SEQUENCE</scope>
    <source>
        <strain evidence="6">CHK184-25365</strain>
    </source>
</reference>